<name>A0A9W8HGM9_9FUNG</name>
<evidence type="ECO:0000313" key="2">
    <source>
        <dbReference type="Proteomes" id="UP001140172"/>
    </source>
</evidence>
<proteinExistence type="predicted"/>
<keyword evidence="2" id="KW-1185">Reference proteome</keyword>
<dbReference type="Proteomes" id="UP001140172">
    <property type="component" value="Unassembled WGS sequence"/>
</dbReference>
<reference evidence="1" key="1">
    <citation type="submission" date="2022-07" db="EMBL/GenBank/DDBJ databases">
        <title>Phylogenomic reconstructions and comparative analyses of Kickxellomycotina fungi.</title>
        <authorList>
            <person name="Reynolds N.K."/>
            <person name="Stajich J.E."/>
            <person name="Barry K."/>
            <person name="Grigoriev I.V."/>
            <person name="Crous P."/>
            <person name="Smith M.E."/>
        </authorList>
    </citation>
    <scope>NUCLEOTIDE SEQUENCE</scope>
    <source>
        <strain evidence="1">BCRC 34489</strain>
    </source>
</reference>
<dbReference type="AlphaFoldDB" id="A0A9W8HGM9"/>
<accession>A0A9W8HGM9</accession>
<sequence>MSHFSLLRSNPRAELESHDRESRAVDARYLELATSLNDHMQYIQFEELIEKLGLSVAFEQYSASIGDNLDILAESTSIISKGKIIHRDEEPVELQELEILRSFGKLFLTMRDRNSVLDKDLQYNRQHELTVRENEVTDDE</sequence>
<protein>
    <submittedName>
        <fullName evidence="1">Uncharacterized protein</fullName>
    </submittedName>
</protein>
<gene>
    <name evidence="1" type="ORF">GGI15_003175</name>
</gene>
<comment type="caution">
    <text evidence="1">The sequence shown here is derived from an EMBL/GenBank/DDBJ whole genome shotgun (WGS) entry which is preliminary data.</text>
</comment>
<evidence type="ECO:0000313" key="1">
    <source>
        <dbReference type="EMBL" id="KAJ2781611.1"/>
    </source>
</evidence>
<feature type="non-terminal residue" evidence="1">
    <location>
        <position position="140"/>
    </location>
</feature>
<organism evidence="1 2">
    <name type="scientific">Coemansia interrupta</name>
    <dbReference type="NCBI Taxonomy" id="1126814"/>
    <lineage>
        <taxon>Eukaryota</taxon>
        <taxon>Fungi</taxon>
        <taxon>Fungi incertae sedis</taxon>
        <taxon>Zoopagomycota</taxon>
        <taxon>Kickxellomycotina</taxon>
        <taxon>Kickxellomycetes</taxon>
        <taxon>Kickxellales</taxon>
        <taxon>Kickxellaceae</taxon>
        <taxon>Coemansia</taxon>
    </lineage>
</organism>
<dbReference type="EMBL" id="JANBUM010000204">
    <property type="protein sequence ID" value="KAJ2781611.1"/>
    <property type="molecule type" value="Genomic_DNA"/>
</dbReference>